<sequence length="605" mass="68048">MKRRDFIALSGVGVGSSLFAYPTIDSLFKNRIKWEKTGANGLFHQVSCDTIPLVGSKQLGLLNANIRISDSGHRTTLNPENDRVRLKSLKLNLAHRLKTSGLFGEDVLEATLSIENQSHDAVFTDVAFTTAAQPSTKVDKQKIYIPISATALNKDPRHAEFGSGDFLQECEQKIGEGSFSCHYLEPMASSPNERKTKALLLAPVIHIENDSSKWKVALFTPSDQPYRFGTIKDGEKKIGWEARRAIEIKANQKLELKCYLHCHKGEADTAWKAFHKLAHTDELKPIGWLNDVKVHYYDFLSSAKGQYGLRGDGYEADISYFRDFQIGLATQHGYYPYIGDFLDPNRKDWLAMQGDAAGPAHMSIQKMKDRISATRKAGSRAAVYMHTVLFDEGSPLFSSLQDSILIDPKGEKKGFKWVGPDTAKQNWWMSFAAANWRNHLLKQVEYIMEILDPDAIVFDETFVCLGYDHHSDRKGPLSTYSIPLFKEIRNLIRSFGEDKALITSDCGGSNMVMWADADGGDHSYPQLLGNPLYREKPIRYKAALGQKPWVPCSWHFLKMWDEQIDLAKKTGSAIGVSNGWIEFNGLHGLDEETRGKLIKDINGLY</sequence>
<comment type="caution">
    <text evidence="1">The sequence shown here is derived from an EMBL/GenBank/DDBJ whole genome shotgun (WGS) entry which is preliminary data.</text>
</comment>
<evidence type="ECO:0000313" key="2">
    <source>
        <dbReference type="Proteomes" id="UP000185728"/>
    </source>
</evidence>
<evidence type="ECO:0000313" key="1">
    <source>
        <dbReference type="EMBL" id="SIT03257.1"/>
    </source>
</evidence>
<dbReference type="Proteomes" id="UP000185728">
    <property type="component" value="Unassembled WGS sequence"/>
</dbReference>
<accession>A0ABY1L0R2</accession>
<organism evidence="1 2">
    <name type="scientific">Zobellia uliginosa</name>
    <dbReference type="NCBI Taxonomy" id="143224"/>
    <lineage>
        <taxon>Bacteria</taxon>
        <taxon>Pseudomonadati</taxon>
        <taxon>Bacteroidota</taxon>
        <taxon>Flavobacteriia</taxon>
        <taxon>Flavobacteriales</taxon>
        <taxon>Flavobacteriaceae</taxon>
        <taxon>Zobellia</taxon>
    </lineage>
</organism>
<proteinExistence type="predicted"/>
<dbReference type="RefSeq" id="WP_076456784.1">
    <property type="nucleotide sequence ID" value="NZ_FTOB01000007.1"/>
</dbReference>
<reference evidence="1 2" key="1">
    <citation type="submission" date="2017-01" db="EMBL/GenBank/DDBJ databases">
        <authorList>
            <person name="Varghese N."/>
            <person name="Submissions S."/>
        </authorList>
    </citation>
    <scope>NUCLEOTIDE SEQUENCE [LARGE SCALE GENOMIC DNA]</scope>
    <source>
        <strain evidence="1 2">DSM 2061</strain>
    </source>
</reference>
<name>A0ABY1L0R2_9FLAO</name>
<gene>
    <name evidence="1" type="ORF">SAMN05421766_107124</name>
</gene>
<protein>
    <submittedName>
        <fullName evidence="1">Uncharacterized protein</fullName>
    </submittedName>
</protein>
<keyword evidence="2" id="KW-1185">Reference proteome</keyword>
<dbReference type="EMBL" id="FTOB01000007">
    <property type="protein sequence ID" value="SIT03257.1"/>
    <property type="molecule type" value="Genomic_DNA"/>
</dbReference>